<feature type="disulfide bond" evidence="18 21">
    <location>
        <begin position="338"/>
        <end position="356"/>
    </location>
</feature>
<comment type="similarity">
    <text evidence="1 21 22">Belongs to the peptidase M2 family.</text>
</comment>
<dbReference type="GO" id="GO:0004180">
    <property type="term" value="F:carboxypeptidase activity"/>
    <property type="evidence" value="ECO:0007669"/>
    <property type="project" value="UniProtKB-KW"/>
</dbReference>
<keyword evidence="9 18" id="KW-1015">Disulfide bond</keyword>
<sequence>MSYLATTVILTCLASLSGVFCDGDNANVTQAREFLERYGTEGSTVKYSAAEAEYQHKTNITTENEHKLLEQQLKEAEFDKNMRNESLRFNITAMPGDVARQLNFIKDIGTSAEPDEAKFKAMKTLQTGMETIYGKAKVCLRGPGCLELEPGLTDLLATSRDYDTLLEAWKGWRDATGPKMKDSYVKYVDAVNEAIRITGYNDLGEYWRSSYETPTFEEDVANLFAQVRPLYEQLHGYVRRKLKGVYGADKFPASGHIPAHLLGNMWAQEWNNIVKDVSPYPNKKSLDVTDEMVKQGYNATRMFRTAEAFFVSLGFDPMVPTFWTKSMLVKPDDRDVVCHASAWDFKTGEDFRIKMCTVITHQDLMTIHHEMGHVEYYMQYKNQSLVYREGANPGFHEAVGDLMTLSVQTPRHLKKLNLLDEVPDDPETDLNFLMNIALQKVAFLPFGYLIDQWRWSVFRGNTKPDDYNKDWWDLRCRFQGLSSPVPRSTSDFDPGAKYHVAGDVPYIRYFVSFIIQFQFHKAACNDSGHVGPLHTCDIYNNKAAGARIRQMLQLGSSRPWQDAMEVLTGQRNMDATALLEYFHPLLEFLKKENGNDYGWDPQCPELEPETVTTSTGKSCDSVGDTAVSSNITEAEEFLRAYDEEAERVLSAVSEAEYNSETNITDYNDNLYVQTQVDKAEFDVRRLREALNFNTTAMPGAIARQLTLIKNIGPSAEPNTTKVTLLKKVQTEMESIYGKAKPCLTPKECLSLEPDLTRLMATSRDYDRLLAAWQGWRDETGRKMKPLYKNYVQLFNEAVKASCYNDAGEYWRSWYETPTFEEDVANLFAQVRPLYEQLHGYVRSKLKGVYGADKFPASGHIPAHLLGNMWAQEWNSIFDLVEPFKGKVSVDVTNELVRQNYTVDDMFKTAEDFYVSIGFPKMVPDFWNKSMLEKPNDPGREVVCHGSATDFYTGDDFRIKMCTDITQEDLMTIHHEMGHIEYFMAYKDQPVVFRDGANPGFHEAIGDVMTLSVQTPKHLRTIGLLSQEPTDNETDINFLMMMALQKVAFLPFGYLIDQWRWSVFRGDTKPDDYNDDWWDLRCRYQGISSPVPRTAFDFDPGAKYHVPADVAYIRYFVSFIIQFQFQKAACEAAGHVGPLHKCDIYNNKAAGKLIRDMLRLGRSKPWPDAMEAVTGQRKMDATALLDYFRPLLDFLRQKNGNDFGWDPHCPAAAAETKSVTTPKTCGKASSSGPSLFTIIVLLVILLLS</sequence>
<dbReference type="GO" id="GO:0006508">
    <property type="term" value="P:proteolysis"/>
    <property type="evidence" value="ECO:0007669"/>
    <property type="project" value="UniProtKB-KW"/>
</dbReference>
<evidence type="ECO:0000256" key="11">
    <source>
        <dbReference type="ARBA" id="ARBA00036868"/>
    </source>
</evidence>
<feature type="binding site" evidence="17">
    <location>
        <position position="369"/>
    </location>
    <ligand>
        <name>Zn(2+)</name>
        <dbReference type="ChEBI" id="CHEBI:29105"/>
        <label>1</label>
        <note>catalytic</note>
    </ligand>
</feature>
<dbReference type="PRINTS" id="PR00791">
    <property type="entry name" value="PEPDIPTASEA"/>
</dbReference>
<evidence type="ECO:0000256" key="1">
    <source>
        <dbReference type="ARBA" id="ARBA00008139"/>
    </source>
</evidence>
<comment type="caution">
    <text evidence="21">Lacks conserved residue(s) required for the propagation of feature annotation.</text>
</comment>
<dbReference type="PANTHER" id="PTHR10514:SF27">
    <property type="entry name" value="ANGIOTENSIN-CONVERTING ENZYME"/>
    <property type="match status" value="1"/>
</dbReference>
<feature type="glycosylation site" description="N-linked (GlcNAc...) asparagine; partial" evidence="14">
    <location>
        <position position="927"/>
    </location>
</feature>
<feature type="binding site" evidence="20">
    <location>
        <position position="978"/>
    </location>
    <ligand>
        <name>Zn(2+)</name>
        <dbReference type="ChEBI" id="CHEBI:29105"/>
        <label>2</label>
        <note>catalytic</note>
    </ligand>
</feature>
<feature type="glycosylation site" description="N-linked (GlcNAc...) asparagine" evidence="19">
    <location>
        <position position="90"/>
    </location>
</feature>
<feature type="binding site" evidence="20">
    <location>
        <position position="974"/>
    </location>
    <ligand>
        <name>Zn(2+)</name>
        <dbReference type="ChEBI" id="CHEBI:29105"/>
        <label>2</label>
        <note>catalytic</note>
    </ligand>
</feature>
<evidence type="ECO:0000313" key="25">
    <source>
        <dbReference type="Proteomes" id="UP001497497"/>
    </source>
</evidence>
<dbReference type="Proteomes" id="UP001497497">
    <property type="component" value="Unassembled WGS sequence"/>
</dbReference>
<dbReference type="Pfam" id="PF01401">
    <property type="entry name" value="Peptidase_M2"/>
    <property type="match status" value="2"/>
</dbReference>
<protein>
    <recommendedName>
        <fullName evidence="12 22">Angiotensin-converting enzyme</fullName>
        <ecNumber evidence="22">3.4.-.-</ecNumber>
    </recommendedName>
</protein>
<evidence type="ECO:0000256" key="15">
    <source>
        <dbReference type="PIRSR" id="PIRSR601548-11"/>
    </source>
</evidence>
<evidence type="ECO:0000256" key="2">
    <source>
        <dbReference type="ARBA" id="ARBA00022645"/>
    </source>
</evidence>
<comment type="caution">
    <text evidence="24">The sequence shown here is derived from an EMBL/GenBank/DDBJ whole genome shotgun (WGS) entry which is preliminary data.</text>
</comment>
<evidence type="ECO:0000256" key="7">
    <source>
        <dbReference type="ARBA" id="ARBA00022833"/>
    </source>
</evidence>
<dbReference type="GO" id="GO:0005886">
    <property type="term" value="C:plasma membrane"/>
    <property type="evidence" value="ECO:0007669"/>
    <property type="project" value="TreeGrafter"/>
</dbReference>
<feature type="binding site" evidence="16">
    <location>
        <position position="211"/>
    </location>
    <ligand>
        <name>chloride</name>
        <dbReference type="ChEBI" id="CHEBI:17996"/>
        <label>1</label>
    </ligand>
</feature>
<evidence type="ECO:0000256" key="19">
    <source>
        <dbReference type="PIRSR" id="PIRSR601548-5"/>
    </source>
</evidence>
<dbReference type="EC" id="3.4.-.-" evidence="22"/>
<name>A0AAV2HFU2_LYMST</name>
<keyword evidence="10 14" id="KW-0325">Glycoprotein</keyword>
<dbReference type="Gene3D" id="1.10.1370.30">
    <property type="match status" value="3"/>
</dbReference>
<feature type="binding site" evidence="20">
    <location>
        <position position="1002"/>
    </location>
    <ligand>
        <name>Zn(2+)</name>
        <dbReference type="ChEBI" id="CHEBI:29105"/>
        <label>2</label>
        <note>catalytic</note>
    </ligand>
</feature>
<feature type="active site" description="Proton donor 1" evidence="13">
    <location>
        <position position="499"/>
    </location>
</feature>
<feature type="active site" description="Proton acceptor 2" evidence="15">
    <location>
        <position position="975"/>
    </location>
</feature>
<dbReference type="EMBL" id="CAXITT010000118">
    <property type="protein sequence ID" value="CAL1532569.1"/>
    <property type="molecule type" value="Genomic_DNA"/>
</dbReference>
<comment type="cofactor">
    <cofactor evidence="22">
        <name>Zn(2+)</name>
        <dbReference type="ChEBI" id="CHEBI:29105"/>
    </cofactor>
    <text evidence="22">Binds 2 Zn(2+) ions per subunit.</text>
</comment>
<accession>A0AAV2HFU2</accession>
<dbReference type="GO" id="GO:0008241">
    <property type="term" value="F:peptidyl-dipeptidase activity"/>
    <property type="evidence" value="ECO:0007669"/>
    <property type="project" value="UniProtKB-EC"/>
</dbReference>
<dbReference type="GO" id="GO:0008237">
    <property type="term" value="F:metallopeptidase activity"/>
    <property type="evidence" value="ECO:0007669"/>
    <property type="project" value="UniProtKB-KW"/>
</dbReference>
<feature type="binding site" evidence="16">
    <location>
        <position position="508"/>
    </location>
    <ligand>
        <name>chloride</name>
        <dbReference type="ChEBI" id="CHEBI:17996"/>
        <label>1</label>
    </ligand>
</feature>
<feature type="binding site" evidence="17">
    <location>
        <position position="373"/>
    </location>
    <ligand>
        <name>Zn(2+)</name>
        <dbReference type="ChEBI" id="CHEBI:29105"/>
        <label>1</label>
        <note>catalytic</note>
    </ligand>
</feature>
<evidence type="ECO:0000256" key="9">
    <source>
        <dbReference type="ARBA" id="ARBA00023157"/>
    </source>
</evidence>
<organism evidence="24 25">
    <name type="scientific">Lymnaea stagnalis</name>
    <name type="common">Great pond snail</name>
    <name type="synonym">Helix stagnalis</name>
    <dbReference type="NCBI Taxonomy" id="6523"/>
    <lineage>
        <taxon>Eukaryota</taxon>
        <taxon>Metazoa</taxon>
        <taxon>Spiralia</taxon>
        <taxon>Lophotrochozoa</taxon>
        <taxon>Mollusca</taxon>
        <taxon>Gastropoda</taxon>
        <taxon>Heterobranchia</taxon>
        <taxon>Euthyneura</taxon>
        <taxon>Panpulmonata</taxon>
        <taxon>Hygrophila</taxon>
        <taxon>Lymnaeoidea</taxon>
        <taxon>Lymnaeidae</taxon>
        <taxon>Lymnaea</taxon>
    </lineage>
</organism>
<gene>
    <name evidence="24" type="ORF">GSLYS_00006592001</name>
</gene>
<dbReference type="PROSITE" id="PS52011">
    <property type="entry name" value="PEPTIDASE_M2"/>
    <property type="match status" value="2"/>
</dbReference>
<dbReference type="GO" id="GO:0046872">
    <property type="term" value="F:metal ion binding"/>
    <property type="evidence" value="ECO:0007669"/>
    <property type="project" value="UniProtKB-KW"/>
</dbReference>
<keyword evidence="3 22" id="KW-0645">Protease</keyword>
<evidence type="ECO:0000313" key="24">
    <source>
        <dbReference type="EMBL" id="CAL1532569.1"/>
    </source>
</evidence>
<keyword evidence="6 22" id="KW-0378">Hydrolase</keyword>
<evidence type="ECO:0000256" key="18">
    <source>
        <dbReference type="PIRSR" id="PIRSR601548-4"/>
    </source>
</evidence>
<keyword evidence="8 22" id="KW-0482">Metalloprotease</keyword>
<dbReference type="PANTHER" id="PTHR10514">
    <property type="entry name" value="ANGIOTENSIN-CONVERTING ENZYME"/>
    <property type="match status" value="1"/>
</dbReference>
<evidence type="ECO:0000256" key="23">
    <source>
        <dbReference type="SAM" id="SignalP"/>
    </source>
</evidence>
<proteinExistence type="inferred from homology"/>
<evidence type="ECO:0000256" key="5">
    <source>
        <dbReference type="ARBA" id="ARBA00022729"/>
    </source>
</evidence>
<keyword evidence="25" id="KW-1185">Reference proteome</keyword>
<comment type="catalytic activity">
    <reaction evidence="11">
        <text>Release of a C-terminal dipeptide, oligopeptide-|-Xaa-Yaa, when Xaa is not Pro, and Yaa is neither Asp nor Glu. Thus, conversion of angiotensin I to angiotensin II, with increase in vasoconstrictor activity, but no action on angiotensin II.</text>
        <dbReference type="EC" id="3.4.15.1"/>
    </reaction>
</comment>
<keyword evidence="4 17" id="KW-0479">Metal-binding</keyword>
<evidence type="ECO:0000256" key="8">
    <source>
        <dbReference type="ARBA" id="ARBA00023049"/>
    </source>
</evidence>
<dbReference type="CDD" id="cd06461">
    <property type="entry name" value="M2_ACE"/>
    <property type="match status" value="2"/>
</dbReference>
<evidence type="ECO:0000256" key="22">
    <source>
        <dbReference type="RuleBase" id="RU361144"/>
    </source>
</evidence>
<evidence type="ECO:0000256" key="20">
    <source>
        <dbReference type="PIRSR" id="PIRSR601548-8"/>
    </source>
</evidence>
<evidence type="ECO:0000256" key="3">
    <source>
        <dbReference type="ARBA" id="ARBA00022670"/>
    </source>
</evidence>
<dbReference type="FunFam" id="1.10.1370.30:FF:000004">
    <property type="entry name" value="Angiotensin-converting enzyme"/>
    <property type="match status" value="2"/>
</dbReference>
<feature type="signal peptide" evidence="23">
    <location>
        <begin position="1"/>
        <end position="21"/>
    </location>
</feature>
<feature type="chain" id="PRO_5043337534" description="Angiotensin-converting enzyme" evidence="23">
    <location>
        <begin position="22"/>
        <end position="1247"/>
    </location>
</feature>
<evidence type="ECO:0000256" key="17">
    <source>
        <dbReference type="PIRSR" id="PIRSR601548-3"/>
    </source>
</evidence>
<feature type="disulfide bond" evidence="18">
    <location>
        <begin position="139"/>
        <end position="145"/>
    </location>
</feature>
<feature type="active site" description="Proton donor 2" evidence="15">
    <location>
        <position position="1104"/>
    </location>
</feature>
<feature type="glycosylation site" description="N-linked (GlcNAc...) asparagine" evidence="14">
    <location>
        <position position="662"/>
    </location>
</feature>
<feature type="disulfide bond" evidence="18">
    <location>
        <begin position="524"/>
        <end position="536"/>
    </location>
</feature>
<dbReference type="AlphaFoldDB" id="A0AAV2HFU2"/>
<evidence type="ECO:0000256" key="21">
    <source>
        <dbReference type="PROSITE-ProRule" id="PRU01355"/>
    </source>
</evidence>
<keyword evidence="5 23" id="KW-0732">Signal</keyword>
<feature type="active site" description="Proton acceptor 1" evidence="13">
    <location>
        <position position="370"/>
    </location>
</feature>
<evidence type="ECO:0000256" key="4">
    <source>
        <dbReference type="ARBA" id="ARBA00022723"/>
    </source>
</evidence>
<keyword evidence="2 22" id="KW-0121">Carboxypeptidase</keyword>
<feature type="glycosylation site" description="N-linked (GlcNAc...) asparagine" evidence="19">
    <location>
        <position position="59"/>
    </location>
</feature>
<feature type="disulfide bond" evidence="21">
    <location>
        <begin position="943"/>
        <end position="961"/>
    </location>
</feature>
<feature type="glycosylation site" description="N-linked (GlcNAc...) asparagine" evidence="19">
    <location>
        <position position="298"/>
    </location>
</feature>
<evidence type="ECO:0000256" key="12">
    <source>
        <dbReference type="ARBA" id="ARBA00039858"/>
    </source>
</evidence>
<keyword evidence="7 17" id="KW-0862">Zinc</keyword>
<reference evidence="24 25" key="1">
    <citation type="submission" date="2024-04" db="EMBL/GenBank/DDBJ databases">
        <authorList>
            <consortium name="Genoscope - CEA"/>
            <person name="William W."/>
        </authorList>
    </citation>
    <scope>NUCLEOTIDE SEQUENCE [LARGE SCALE GENOMIC DNA]</scope>
</reference>
<feature type="binding site" evidence="17">
    <location>
        <position position="397"/>
    </location>
    <ligand>
        <name>Zn(2+)</name>
        <dbReference type="ChEBI" id="CHEBI:29105"/>
        <label>1</label>
        <note>catalytic</note>
    </ligand>
</feature>
<evidence type="ECO:0000256" key="6">
    <source>
        <dbReference type="ARBA" id="ARBA00022801"/>
    </source>
</evidence>
<dbReference type="SUPFAM" id="SSF55486">
    <property type="entry name" value="Metalloproteases ('zincins'), catalytic domain"/>
    <property type="match status" value="2"/>
</dbReference>
<evidence type="ECO:0000256" key="16">
    <source>
        <dbReference type="PIRSR" id="PIRSR601548-2"/>
    </source>
</evidence>
<evidence type="ECO:0000256" key="13">
    <source>
        <dbReference type="PIRSR" id="PIRSR601548-1"/>
    </source>
</evidence>
<evidence type="ECO:0000256" key="10">
    <source>
        <dbReference type="ARBA" id="ARBA00023180"/>
    </source>
</evidence>
<evidence type="ECO:0000256" key="14">
    <source>
        <dbReference type="PIRSR" id="PIRSR601548-10"/>
    </source>
</evidence>
<dbReference type="InterPro" id="IPR001548">
    <property type="entry name" value="Peptidase_M2"/>
</dbReference>